<dbReference type="AlphaFoldDB" id="A0A7M3MF23"/>
<name>A0A7M3MF23_9BACT</name>
<dbReference type="Gene3D" id="3.30.565.10">
    <property type="entry name" value="Histidine kinase-like ATPase, C-terminal domain"/>
    <property type="match status" value="1"/>
</dbReference>
<comment type="catalytic activity">
    <reaction evidence="1">
        <text>ATP + protein L-histidine = ADP + protein N-phospho-L-histidine.</text>
        <dbReference type="EC" id="2.7.13.3"/>
    </reaction>
</comment>
<dbReference type="Proteomes" id="UP000448292">
    <property type="component" value="Unassembled WGS sequence"/>
</dbReference>
<keyword evidence="5" id="KW-0418">Kinase</keyword>
<dbReference type="SMART" id="SM00091">
    <property type="entry name" value="PAS"/>
    <property type="match status" value="1"/>
</dbReference>
<proteinExistence type="predicted"/>
<reference evidence="9 10" key="1">
    <citation type="submission" date="2018-06" db="EMBL/GenBank/DDBJ databases">
        <title>Complete genome of Desulfovibrio indonesiensis P37SLT.</title>
        <authorList>
            <person name="Crispim J.S."/>
            <person name="Vidigal P.M.P."/>
            <person name="Silva L.C.F."/>
            <person name="Laguardia C.N."/>
            <person name="Araujo L.C."/>
            <person name="Dias R.S."/>
            <person name="Sousa M.P."/>
            <person name="Paula S.O."/>
            <person name="Silva C."/>
        </authorList>
    </citation>
    <scope>NUCLEOTIDE SEQUENCE [LARGE SCALE GENOMIC DNA]</scope>
    <source>
        <strain evidence="9 10">P37SLT</strain>
    </source>
</reference>
<dbReference type="SUPFAM" id="SSF55785">
    <property type="entry name" value="PYP-like sensor domain (PAS domain)"/>
    <property type="match status" value="1"/>
</dbReference>
<dbReference type="NCBIfam" id="TIGR00229">
    <property type="entry name" value="sensory_box"/>
    <property type="match status" value="1"/>
</dbReference>
<dbReference type="GO" id="GO:0016036">
    <property type="term" value="P:cellular response to phosphate starvation"/>
    <property type="evidence" value="ECO:0007669"/>
    <property type="project" value="TreeGrafter"/>
</dbReference>
<dbReference type="PANTHER" id="PTHR45453:SF1">
    <property type="entry name" value="PHOSPHATE REGULON SENSOR PROTEIN PHOR"/>
    <property type="match status" value="1"/>
</dbReference>
<dbReference type="PROSITE" id="PS50109">
    <property type="entry name" value="HIS_KIN"/>
    <property type="match status" value="1"/>
</dbReference>
<gene>
    <name evidence="9" type="ORF">DPQ33_08150</name>
</gene>
<organism evidence="9 10">
    <name type="scientific">Oceanidesulfovibrio indonesiensis</name>
    <dbReference type="NCBI Taxonomy" id="54767"/>
    <lineage>
        <taxon>Bacteria</taxon>
        <taxon>Pseudomonadati</taxon>
        <taxon>Thermodesulfobacteriota</taxon>
        <taxon>Desulfovibrionia</taxon>
        <taxon>Desulfovibrionales</taxon>
        <taxon>Desulfovibrionaceae</taxon>
        <taxon>Oceanidesulfovibrio</taxon>
    </lineage>
</organism>
<dbReference type="SUPFAM" id="SSF55874">
    <property type="entry name" value="ATPase domain of HSP90 chaperone/DNA topoisomerase II/histidine kinase"/>
    <property type="match status" value="1"/>
</dbReference>
<dbReference type="InterPro" id="IPR000014">
    <property type="entry name" value="PAS"/>
</dbReference>
<dbReference type="OrthoDB" id="9787818at2"/>
<dbReference type="Pfam" id="PF02518">
    <property type="entry name" value="HATPase_c"/>
    <property type="match status" value="1"/>
</dbReference>
<dbReference type="GO" id="GO:0005886">
    <property type="term" value="C:plasma membrane"/>
    <property type="evidence" value="ECO:0007669"/>
    <property type="project" value="TreeGrafter"/>
</dbReference>
<accession>A0A7M3MF23</accession>
<evidence type="ECO:0000256" key="7">
    <source>
        <dbReference type="ARBA" id="ARBA00023136"/>
    </source>
</evidence>
<sequence>MTHDAPSLIESIDTRSLLDAIFYSLPDGIAVFGTNVQNVVYANRAFCEIFGYECEMMLESFKAISILPPSVVSEIRERYPFLDEQPADENPRYYSTTRKDETPLEVRVTETLFSSNGQSHRLITVVDVTENRRLEKSRENAERIIRHDLRDYVVSLGNAAEIMSQLHDDAAASAEMLQTIRTTVMQTMELMESGQQAFLIEEGLYELNPEPVDLHKLIDYAVELLDPMIEQYGVTISSDLPPAYSPVMLLGERSLIIRALSNLLRNAVEAEENGSMVTVSCTRGADSVLIEIHNPSPVAPAVCDRFFEKYVSDKRHGAGLGTYIAKLVVELHGGAISMRTSERSGTTVTMNLPMD</sequence>
<dbReference type="SMART" id="SM00387">
    <property type="entry name" value="HATPase_c"/>
    <property type="match status" value="1"/>
</dbReference>
<keyword evidence="7" id="KW-0472">Membrane</keyword>
<dbReference type="InterPro" id="IPR036890">
    <property type="entry name" value="HATPase_C_sf"/>
</dbReference>
<keyword evidence="6" id="KW-0902">Two-component regulatory system</keyword>
<dbReference type="CDD" id="cd00075">
    <property type="entry name" value="HATPase"/>
    <property type="match status" value="1"/>
</dbReference>
<keyword evidence="4" id="KW-0808">Transferase</keyword>
<dbReference type="InterPro" id="IPR003594">
    <property type="entry name" value="HATPase_dom"/>
</dbReference>
<dbReference type="Pfam" id="PF13188">
    <property type="entry name" value="PAS_8"/>
    <property type="match status" value="1"/>
</dbReference>
<dbReference type="GO" id="GO:0004721">
    <property type="term" value="F:phosphoprotein phosphatase activity"/>
    <property type="evidence" value="ECO:0007669"/>
    <property type="project" value="TreeGrafter"/>
</dbReference>
<dbReference type="CDD" id="cd00130">
    <property type="entry name" value="PAS"/>
    <property type="match status" value="1"/>
</dbReference>
<protein>
    <recommendedName>
        <fullName evidence="2">histidine kinase</fullName>
        <ecNumber evidence="2">2.7.13.3</ecNumber>
    </recommendedName>
</protein>
<dbReference type="EMBL" id="QMIE01000006">
    <property type="protein sequence ID" value="TVM17605.1"/>
    <property type="molecule type" value="Genomic_DNA"/>
</dbReference>
<keyword evidence="3" id="KW-0597">Phosphoprotein</keyword>
<evidence type="ECO:0000256" key="3">
    <source>
        <dbReference type="ARBA" id="ARBA00022553"/>
    </source>
</evidence>
<comment type="caution">
    <text evidence="9">The sequence shown here is derived from an EMBL/GenBank/DDBJ whole genome shotgun (WGS) entry which is preliminary data.</text>
</comment>
<evidence type="ECO:0000256" key="1">
    <source>
        <dbReference type="ARBA" id="ARBA00000085"/>
    </source>
</evidence>
<dbReference type="EC" id="2.7.13.3" evidence="2"/>
<dbReference type="Gene3D" id="3.30.450.20">
    <property type="entry name" value="PAS domain"/>
    <property type="match status" value="1"/>
</dbReference>
<evidence type="ECO:0000313" key="10">
    <source>
        <dbReference type="Proteomes" id="UP000448292"/>
    </source>
</evidence>
<dbReference type="InterPro" id="IPR050351">
    <property type="entry name" value="BphY/WalK/GraS-like"/>
</dbReference>
<evidence type="ECO:0000256" key="4">
    <source>
        <dbReference type="ARBA" id="ARBA00022679"/>
    </source>
</evidence>
<keyword evidence="10" id="KW-1185">Reference proteome</keyword>
<dbReference type="GO" id="GO:0000155">
    <property type="term" value="F:phosphorelay sensor kinase activity"/>
    <property type="evidence" value="ECO:0007669"/>
    <property type="project" value="TreeGrafter"/>
</dbReference>
<evidence type="ECO:0000256" key="2">
    <source>
        <dbReference type="ARBA" id="ARBA00012438"/>
    </source>
</evidence>
<evidence type="ECO:0000259" key="8">
    <source>
        <dbReference type="PROSITE" id="PS50109"/>
    </source>
</evidence>
<evidence type="ECO:0000313" key="9">
    <source>
        <dbReference type="EMBL" id="TVM17605.1"/>
    </source>
</evidence>
<evidence type="ECO:0000256" key="5">
    <source>
        <dbReference type="ARBA" id="ARBA00022777"/>
    </source>
</evidence>
<dbReference type="InterPro" id="IPR005467">
    <property type="entry name" value="His_kinase_dom"/>
</dbReference>
<dbReference type="InterPro" id="IPR035965">
    <property type="entry name" value="PAS-like_dom_sf"/>
</dbReference>
<feature type="domain" description="Histidine kinase" evidence="8">
    <location>
        <begin position="144"/>
        <end position="355"/>
    </location>
</feature>
<dbReference type="InterPro" id="IPR004358">
    <property type="entry name" value="Sig_transdc_His_kin-like_C"/>
</dbReference>
<dbReference type="PRINTS" id="PR00344">
    <property type="entry name" value="BCTRLSENSOR"/>
</dbReference>
<evidence type="ECO:0000256" key="6">
    <source>
        <dbReference type="ARBA" id="ARBA00023012"/>
    </source>
</evidence>
<dbReference type="PANTHER" id="PTHR45453">
    <property type="entry name" value="PHOSPHATE REGULON SENSOR PROTEIN PHOR"/>
    <property type="match status" value="1"/>
</dbReference>
<dbReference type="RefSeq" id="WP_144302724.1">
    <property type="nucleotide sequence ID" value="NZ_QMIE01000006.1"/>
</dbReference>